<dbReference type="STRING" id="5364.A0A5C3ND77"/>
<feature type="compositionally biased region" description="Low complexity" evidence="1">
    <location>
        <begin position="290"/>
        <end position="300"/>
    </location>
</feature>
<accession>A0A5C3ND77</accession>
<feature type="compositionally biased region" description="Basic and acidic residues" evidence="1">
    <location>
        <begin position="218"/>
        <end position="231"/>
    </location>
</feature>
<evidence type="ECO:0000256" key="1">
    <source>
        <dbReference type="SAM" id="MobiDB-lite"/>
    </source>
</evidence>
<feature type="region of interest" description="Disordered" evidence="1">
    <location>
        <begin position="395"/>
        <end position="416"/>
    </location>
</feature>
<feature type="compositionally biased region" description="Polar residues" evidence="1">
    <location>
        <begin position="176"/>
        <end position="202"/>
    </location>
</feature>
<feature type="region of interest" description="Disordered" evidence="1">
    <location>
        <begin position="170"/>
        <end position="378"/>
    </location>
</feature>
<organism evidence="2 3">
    <name type="scientific">Heliocybe sulcata</name>
    <dbReference type="NCBI Taxonomy" id="5364"/>
    <lineage>
        <taxon>Eukaryota</taxon>
        <taxon>Fungi</taxon>
        <taxon>Dikarya</taxon>
        <taxon>Basidiomycota</taxon>
        <taxon>Agaricomycotina</taxon>
        <taxon>Agaricomycetes</taxon>
        <taxon>Gloeophyllales</taxon>
        <taxon>Gloeophyllaceae</taxon>
        <taxon>Heliocybe</taxon>
    </lineage>
</organism>
<feature type="compositionally biased region" description="Polar residues" evidence="1">
    <location>
        <begin position="247"/>
        <end position="257"/>
    </location>
</feature>
<dbReference type="AlphaFoldDB" id="A0A5C3ND77"/>
<evidence type="ECO:0000313" key="2">
    <source>
        <dbReference type="EMBL" id="TFK55799.1"/>
    </source>
</evidence>
<feature type="compositionally biased region" description="Low complexity" evidence="1">
    <location>
        <begin position="329"/>
        <end position="345"/>
    </location>
</feature>
<dbReference type="OrthoDB" id="3217643at2759"/>
<evidence type="ECO:0000313" key="3">
    <source>
        <dbReference type="Proteomes" id="UP000305948"/>
    </source>
</evidence>
<gene>
    <name evidence="2" type="ORF">OE88DRAFT_660356</name>
</gene>
<dbReference type="Proteomes" id="UP000305948">
    <property type="component" value="Unassembled WGS sequence"/>
</dbReference>
<sequence length="416" mass="43956">MCVVDGSVEQAISTCPMCKVYKPSGSRCPHKRGVCRNEAAHPGEVVYLKNAEVQTFNGCGYCKWAETNPPPSLSGSKNPGWPGCCRPPGAGETKKVPAADWIAVSTVHHIPIPAEIKALLERVVTSRSSPLPRVAGLPPPAPSMERKNSGSSSGSAVKATVVPIRTAVMGVASKPRSGSSPKQPATSLTGSISRATAAQRSGSPGAVEQRDNHRHADKRHESPGSKPKDLEGSVGRRGSARRPSVSAVLQTPTTTKSPLPAEEQTHQIGRSRSSTVTSRNLSNKPPSPPMKSSEVSSKSETVSKRSSNRRASLGEVFTGMEVTKKGPNSASSESGGSSNGSLSDSTVTSEGFTDYLSDESEAEIQRQAEKKAAQVAQNHMEELEFKTARLQLANVGLRPPKSWNPSEAPKRNSSRA</sequence>
<name>A0A5C3ND77_9AGAM</name>
<keyword evidence="3" id="KW-1185">Reference proteome</keyword>
<feature type="compositionally biased region" description="Polar residues" evidence="1">
    <location>
        <begin position="266"/>
        <end position="281"/>
    </location>
</feature>
<reference evidence="2 3" key="1">
    <citation type="journal article" date="2019" name="Nat. Ecol. Evol.">
        <title>Megaphylogeny resolves global patterns of mushroom evolution.</title>
        <authorList>
            <person name="Varga T."/>
            <person name="Krizsan K."/>
            <person name="Foldi C."/>
            <person name="Dima B."/>
            <person name="Sanchez-Garcia M."/>
            <person name="Sanchez-Ramirez S."/>
            <person name="Szollosi G.J."/>
            <person name="Szarkandi J.G."/>
            <person name="Papp V."/>
            <person name="Albert L."/>
            <person name="Andreopoulos W."/>
            <person name="Angelini C."/>
            <person name="Antonin V."/>
            <person name="Barry K.W."/>
            <person name="Bougher N.L."/>
            <person name="Buchanan P."/>
            <person name="Buyck B."/>
            <person name="Bense V."/>
            <person name="Catcheside P."/>
            <person name="Chovatia M."/>
            <person name="Cooper J."/>
            <person name="Damon W."/>
            <person name="Desjardin D."/>
            <person name="Finy P."/>
            <person name="Geml J."/>
            <person name="Haridas S."/>
            <person name="Hughes K."/>
            <person name="Justo A."/>
            <person name="Karasinski D."/>
            <person name="Kautmanova I."/>
            <person name="Kiss B."/>
            <person name="Kocsube S."/>
            <person name="Kotiranta H."/>
            <person name="LaButti K.M."/>
            <person name="Lechner B.E."/>
            <person name="Liimatainen K."/>
            <person name="Lipzen A."/>
            <person name="Lukacs Z."/>
            <person name="Mihaltcheva S."/>
            <person name="Morgado L.N."/>
            <person name="Niskanen T."/>
            <person name="Noordeloos M.E."/>
            <person name="Ohm R.A."/>
            <person name="Ortiz-Santana B."/>
            <person name="Ovrebo C."/>
            <person name="Racz N."/>
            <person name="Riley R."/>
            <person name="Savchenko A."/>
            <person name="Shiryaev A."/>
            <person name="Soop K."/>
            <person name="Spirin V."/>
            <person name="Szebenyi C."/>
            <person name="Tomsovsky M."/>
            <person name="Tulloss R.E."/>
            <person name="Uehling J."/>
            <person name="Grigoriev I.V."/>
            <person name="Vagvolgyi C."/>
            <person name="Papp T."/>
            <person name="Martin F.M."/>
            <person name="Miettinen O."/>
            <person name="Hibbett D.S."/>
            <person name="Nagy L.G."/>
        </authorList>
    </citation>
    <scope>NUCLEOTIDE SEQUENCE [LARGE SCALE GENOMIC DNA]</scope>
    <source>
        <strain evidence="2 3">OMC1185</strain>
    </source>
</reference>
<proteinExistence type="predicted"/>
<dbReference type="EMBL" id="ML213504">
    <property type="protein sequence ID" value="TFK55799.1"/>
    <property type="molecule type" value="Genomic_DNA"/>
</dbReference>
<feature type="region of interest" description="Disordered" evidence="1">
    <location>
        <begin position="127"/>
        <end position="158"/>
    </location>
</feature>
<protein>
    <submittedName>
        <fullName evidence="2">Uncharacterized protein</fullName>
    </submittedName>
</protein>
<feature type="compositionally biased region" description="Basic and acidic residues" evidence="1">
    <location>
        <begin position="363"/>
        <end position="372"/>
    </location>
</feature>